<reference evidence="1 2" key="1">
    <citation type="submission" date="2017-04" db="EMBL/GenBank/DDBJ databases">
        <title>Draft genome sequence of Marssonina coronaria NL1: causal agent of apple blotch.</title>
        <authorList>
            <person name="Cheng Q."/>
        </authorList>
    </citation>
    <scope>NUCLEOTIDE SEQUENCE [LARGE SCALE GENOMIC DNA]</scope>
    <source>
        <strain evidence="1 2">NL1</strain>
    </source>
</reference>
<accession>A0A218YUD9</accession>
<dbReference type="STRING" id="503106.A0A218YUD9"/>
<dbReference type="Proteomes" id="UP000242519">
    <property type="component" value="Unassembled WGS sequence"/>
</dbReference>
<protein>
    <submittedName>
        <fullName evidence="1">Uncharacterized protein</fullName>
    </submittedName>
</protein>
<dbReference type="InParanoid" id="A0A218YUD9"/>
<proteinExistence type="predicted"/>
<dbReference type="AlphaFoldDB" id="A0A218YUD9"/>
<sequence length="257" mass="26875">MSLPDFSNTSRFPAFSACPHADAPPDPDASQSHVLIGTIAENMTVSTSPTFILRDRSSTSFALTLKVPKDQVQEGVPGGGYDVSGFKKGFTVVVPGARRSGVKDGKAGFVQTPSGSVQVIPAAVEKLLAMSAQEQDRAEAIGQKGWCQGCREIDTDTTTSDSFMMLIAGARRPGVDAAGMLAHARLGSIISTRGKSDIEAKLTDQASRLPGALAAVDVPVGSKNAHSARLRCVVSRSDPAVLGGAVHVWMSRLRATL</sequence>
<dbReference type="OrthoDB" id="5945798at2759"/>
<evidence type="ECO:0000313" key="2">
    <source>
        <dbReference type="Proteomes" id="UP000242519"/>
    </source>
</evidence>
<evidence type="ECO:0000313" key="1">
    <source>
        <dbReference type="EMBL" id="OWO99108.1"/>
    </source>
</evidence>
<comment type="caution">
    <text evidence="1">The sequence shown here is derived from an EMBL/GenBank/DDBJ whole genome shotgun (WGS) entry which is preliminary data.</text>
</comment>
<keyword evidence="2" id="KW-1185">Reference proteome</keyword>
<name>A0A218YUD9_9HELO</name>
<gene>
    <name evidence="1" type="ORF">B2J93_1906</name>
</gene>
<dbReference type="EMBL" id="MZNU01000369">
    <property type="protein sequence ID" value="OWO99108.1"/>
    <property type="molecule type" value="Genomic_DNA"/>
</dbReference>
<organism evidence="1 2">
    <name type="scientific">Diplocarpon coronariae</name>
    <dbReference type="NCBI Taxonomy" id="2795749"/>
    <lineage>
        <taxon>Eukaryota</taxon>
        <taxon>Fungi</taxon>
        <taxon>Dikarya</taxon>
        <taxon>Ascomycota</taxon>
        <taxon>Pezizomycotina</taxon>
        <taxon>Leotiomycetes</taxon>
        <taxon>Helotiales</taxon>
        <taxon>Drepanopezizaceae</taxon>
        <taxon>Diplocarpon</taxon>
    </lineage>
</organism>